<evidence type="ECO:0000313" key="2">
    <source>
        <dbReference type="EMBL" id="KAF1833329.1"/>
    </source>
</evidence>
<feature type="region of interest" description="Disordered" evidence="1">
    <location>
        <begin position="1"/>
        <end position="22"/>
    </location>
</feature>
<feature type="compositionally biased region" description="Polar residues" evidence="1">
    <location>
        <begin position="480"/>
        <end position="490"/>
    </location>
</feature>
<feature type="region of interest" description="Disordered" evidence="1">
    <location>
        <begin position="595"/>
        <end position="627"/>
    </location>
</feature>
<feature type="compositionally biased region" description="Polar residues" evidence="1">
    <location>
        <begin position="529"/>
        <end position="545"/>
    </location>
</feature>
<evidence type="ECO:0000313" key="3">
    <source>
        <dbReference type="Proteomes" id="UP000800040"/>
    </source>
</evidence>
<feature type="region of interest" description="Disordered" evidence="1">
    <location>
        <begin position="190"/>
        <end position="220"/>
    </location>
</feature>
<organism evidence="2 3">
    <name type="scientific">Decorospora gaudefroyi</name>
    <dbReference type="NCBI Taxonomy" id="184978"/>
    <lineage>
        <taxon>Eukaryota</taxon>
        <taxon>Fungi</taxon>
        <taxon>Dikarya</taxon>
        <taxon>Ascomycota</taxon>
        <taxon>Pezizomycotina</taxon>
        <taxon>Dothideomycetes</taxon>
        <taxon>Pleosporomycetidae</taxon>
        <taxon>Pleosporales</taxon>
        <taxon>Pleosporineae</taxon>
        <taxon>Pleosporaceae</taxon>
        <taxon>Decorospora</taxon>
    </lineage>
</organism>
<feature type="region of interest" description="Disordered" evidence="1">
    <location>
        <begin position="444"/>
        <end position="567"/>
    </location>
</feature>
<dbReference type="EMBL" id="ML975320">
    <property type="protein sequence ID" value="KAF1833329.1"/>
    <property type="molecule type" value="Genomic_DNA"/>
</dbReference>
<feature type="region of interest" description="Disordered" evidence="1">
    <location>
        <begin position="28"/>
        <end position="47"/>
    </location>
</feature>
<feature type="region of interest" description="Disordered" evidence="1">
    <location>
        <begin position="723"/>
        <end position="773"/>
    </location>
</feature>
<keyword evidence="3" id="KW-1185">Reference proteome</keyword>
<feature type="region of interest" description="Disordered" evidence="1">
    <location>
        <begin position="950"/>
        <end position="981"/>
    </location>
</feature>
<feature type="compositionally biased region" description="Polar residues" evidence="1">
    <location>
        <begin position="595"/>
        <end position="604"/>
    </location>
</feature>
<protein>
    <submittedName>
        <fullName evidence="2">Uncharacterized protein</fullName>
    </submittedName>
</protein>
<feature type="compositionally biased region" description="Basic residues" evidence="1">
    <location>
        <begin position="877"/>
        <end position="889"/>
    </location>
</feature>
<gene>
    <name evidence="2" type="ORF">BDW02DRAFT_383056</name>
</gene>
<reference evidence="2" key="1">
    <citation type="submission" date="2020-01" db="EMBL/GenBank/DDBJ databases">
        <authorList>
            <consortium name="DOE Joint Genome Institute"/>
            <person name="Haridas S."/>
            <person name="Albert R."/>
            <person name="Binder M."/>
            <person name="Bloem J."/>
            <person name="Labutti K."/>
            <person name="Salamov A."/>
            <person name="Andreopoulos B."/>
            <person name="Baker S.E."/>
            <person name="Barry K."/>
            <person name="Bills G."/>
            <person name="Bluhm B.H."/>
            <person name="Cannon C."/>
            <person name="Castanera R."/>
            <person name="Culley D.E."/>
            <person name="Daum C."/>
            <person name="Ezra D."/>
            <person name="Gonzalez J.B."/>
            <person name="Henrissat B."/>
            <person name="Kuo A."/>
            <person name="Liang C."/>
            <person name="Lipzen A."/>
            <person name="Lutzoni F."/>
            <person name="Magnuson J."/>
            <person name="Mondo S."/>
            <person name="Nolan M."/>
            <person name="Ohm R."/>
            <person name="Pangilinan J."/>
            <person name="Park H.-J."/>
            <person name="Ramirez L."/>
            <person name="Alfaro M."/>
            <person name="Sun H."/>
            <person name="Tritt A."/>
            <person name="Yoshinaga Y."/>
            <person name="Zwiers L.-H."/>
            <person name="Turgeon B.G."/>
            <person name="Goodwin S.B."/>
            <person name="Spatafora J.W."/>
            <person name="Crous P.W."/>
            <person name="Grigoriev I.V."/>
        </authorList>
    </citation>
    <scope>NUCLEOTIDE SEQUENCE</scope>
    <source>
        <strain evidence="2">P77</strain>
    </source>
</reference>
<feature type="region of interest" description="Disordered" evidence="1">
    <location>
        <begin position="864"/>
        <end position="890"/>
    </location>
</feature>
<evidence type="ECO:0000256" key="1">
    <source>
        <dbReference type="SAM" id="MobiDB-lite"/>
    </source>
</evidence>
<dbReference type="OrthoDB" id="3437384at2759"/>
<feature type="region of interest" description="Disordered" evidence="1">
    <location>
        <begin position="322"/>
        <end position="359"/>
    </location>
</feature>
<sequence>MASKLCCIAEQDHRPDSPELPNARVSQITPAKRPLLTPNASSPNSRFTSARSEELHELRDIFHNARDSDEHRAVPMQALRPRFSRPSMHSLHNLHKMTSMRSILRRKLSRGPLNKAPLGPPVRSESKAQSIHVEHDTVIKQVNHGPNQQLQITKDDLRKHLLSDKKAHEGGYDSDAEMLDDIAKNLVKRSASKRPSIHSVDWTTSSGSKTTPESSTKDRTSIELKRHLHSYSIHKPQAVPLSHRLSQVFSTPNLRSDASGERDRTLRRSYSATSMGLPKPSPISPLRLPDLIAHDLAGVPWSEIMHESLRLSQFPAPPRHISPKASITTLGTAKHAQDDRSRHHHQKSAATFSSHQAPYAATPLSARTIEIRVQQPTSLATPRASTSIRAGYHENAQLTKHSQLEEAKAEDEDDNPRRSVHLTSMRISHHLRSGSLLSWDQLVDVPQLPNPPRPFRERTVSDQSRISHRNPQSARHDRQTSSSGFASSKVPSRWGKVVPSDRDIRPDVASSIYSSRPQSPPDSHGGSMVTLSRTGTENQPFSISSVDLRKLRHSNSFPPDNEDPQKPVQRYGVANVTTAKDPTVGTSLLSAPTQLARKNSVADTKTSKFREEFSPSPPKKKLTQSSSIIKFLNPKRLSLRSQSEATLQPDTSRLAMDGVSDTLAVPADRERRQSRSLMSLQAEQEALGKNKGANPVWDRALQAHQNEKASLFLPQNKELAVHASPFRERSGSVSIRRTSVEDLDPTSRADRSSRRLSTPVMDPQTPGNERFEEPSTLISRRSALAGRDDVSLRQEVATAFEKQGDSQEVVGAWGRYPSHTRPERTLSAGKADRVQPRDFALEAAIKFASAKDGGHDDDLIDPTQRLPSPPLLPGEKKAKKKIGSGRVHKSNSMTFGKTLMKNYTKMFKSQSTEFRRHGRGHRSSVASGGILEHPELELLSHVWAGDFVKEGNAGEQDTGNEQSAQDDHGISVVKGKGKLRADDSMATLRPRRNSSAPNLNEMSFRDGTADSVHAHDRARVWSVYYENCVVSFPRLSTDANLALEEFGGSARLSFDSKRASMHSRTMPARLRRHSRNFSNASRGKSFISTAEDDPAGEEKSLVSVRRSTMDLISKFKEQEATEHEKILALTSMGGGREREMERESLMVQ</sequence>
<feature type="compositionally biased region" description="Polar residues" evidence="1">
    <location>
        <begin position="201"/>
        <end position="214"/>
    </location>
</feature>
<dbReference type="AlphaFoldDB" id="A0A6A5K9T2"/>
<accession>A0A6A5K9T2</accession>
<name>A0A6A5K9T2_9PLEO</name>
<feature type="compositionally biased region" description="Polar residues" evidence="1">
    <location>
        <begin position="38"/>
        <end position="47"/>
    </location>
</feature>
<feature type="region of interest" description="Disordered" evidence="1">
    <location>
        <begin position="252"/>
        <end position="278"/>
    </location>
</feature>
<dbReference type="Proteomes" id="UP000800040">
    <property type="component" value="Unassembled WGS sequence"/>
</dbReference>
<feature type="region of interest" description="Disordered" evidence="1">
    <location>
        <begin position="399"/>
        <end position="419"/>
    </location>
</feature>
<feature type="compositionally biased region" description="Polar residues" evidence="1">
    <location>
        <begin position="461"/>
        <end position="473"/>
    </location>
</feature>
<proteinExistence type="predicted"/>